<dbReference type="Proteomes" id="UP001220610">
    <property type="component" value="Chromosome"/>
</dbReference>
<dbReference type="PROSITE" id="PS51352">
    <property type="entry name" value="THIOREDOXIN_2"/>
    <property type="match status" value="1"/>
</dbReference>
<dbReference type="InterPro" id="IPR036249">
    <property type="entry name" value="Thioredoxin-like_sf"/>
</dbReference>
<protein>
    <submittedName>
        <fullName evidence="7">AhpC/TSA family protein</fullName>
    </submittedName>
</protein>
<evidence type="ECO:0000313" key="8">
    <source>
        <dbReference type="Proteomes" id="UP001220610"/>
    </source>
</evidence>
<dbReference type="PANTHER" id="PTHR42852">
    <property type="entry name" value="THIOL:DISULFIDE INTERCHANGE PROTEIN DSBE"/>
    <property type="match status" value="1"/>
</dbReference>
<evidence type="ECO:0000256" key="4">
    <source>
        <dbReference type="ARBA" id="ARBA00023284"/>
    </source>
</evidence>
<feature type="domain" description="Thioredoxin" evidence="6">
    <location>
        <begin position="221"/>
        <end position="361"/>
    </location>
</feature>
<reference evidence="7" key="1">
    <citation type="submission" date="2023-03" db="EMBL/GenBank/DDBJ databases">
        <title>Andean soil-derived lignocellulolytic bacterial consortium as a source of novel taxa and putative plastic-active enzymes.</title>
        <authorList>
            <person name="Diaz-Garcia L."/>
            <person name="Chuvochina M."/>
            <person name="Feuerriegel G."/>
            <person name="Bunk B."/>
            <person name="Sproer C."/>
            <person name="Streit W.R."/>
            <person name="Rodriguez L.M."/>
            <person name="Overmann J."/>
            <person name="Jimenez D.J."/>
        </authorList>
    </citation>
    <scope>NUCLEOTIDE SEQUENCE</scope>
    <source>
        <strain evidence="7">MAG 7</strain>
    </source>
</reference>
<dbReference type="GO" id="GO:0016491">
    <property type="term" value="F:oxidoreductase activity"/>
    <property type="evidence" value="ECO:0007669"/>
    <property type="project" value="InterPro"/>
</dbReference>
<evidence type="ECO:0000259" key="6">
    <source>
        <dbReference type="PROSITE" id="PS51352"/>
    </source>
</evidence>
<organism evidence="7 8">
    <name type="scientific">Candidatus Pseudobacter hemicellulosilyticus</name>
    <dbReference type="NCBI Taxonomy" id="3121375"/>
    <lineage>
        <taxon>Bacteria</taxon>
        <taxon>Pseudomonadati</taxon>
        <taxon>Bacteroidota</taxon>
        <taxon>Chitinophagia</taxon>
        <taxon>Chitinophagales</taxon>
        <taxon>Chitinophagaceae</taxon>
        <taxon>Pseudobacter</taxon>
    </lineage>
</organism>
<dbReference type="InterPro" id="IPR017937">
    <property type="entry name" value="Thioredoxin_CS"/>
</dbReference>
<dbReference type="GO" id="GO:0016209">
    <property type="term" value="F:antioxidant activity"/>
    <property type="evidence" value="ECO:0007669"/>
    <property type="project" value="InterPro"/>
</dbReference>
<gene>
    <name evidence="7" type="ORF">P0Y53_21745</name>
</gene>
<dbReference type="CDD" id="cd02966">
    <property type="entry name" value="TlpA_like_family"/>
    <property type="match status" value="1"/>
</dbReference>
<evidence type="ECO:0000313" key="7">
    <source>
        <dbReference type="EMBL" id="WEK35122.1"/>
    </source>
</evidence>
<dbReference type="GO" id="GO:0030313">
    <property type="term" value="C:cell envelope"/>
    <property type="evidence" value="ECO:0007669"/>
    <property type="project" value="UniProtKB-SubCell"/>
</dbReference>
<dbReference type="SUPFAM" id="SSF52833">
    <property type="entry name" value="Thioredoxin-like"/>
    <property type="match status" value="1"/>
</dbReference>
<accession>A0AAJ6BGC5</accession>
<dbReference type="PANTHER" id="PTHR42852:SF6">
    <property type="entry name" value="THIOL:DISULFIDE INTERCHANGE PROTEIN DSBE"/>
    <property type="match status" value="1"/>
</dbReference>
<name>A0AAJ6BGC5_9BACT</name>
<proteinExistence type="predicted"/>
<comment type="subcellular location">
    <subcellularLocation>
        <location evidence="1">Cell envelope</location>
    </subcellularLocation>
</comment>
<dbReference type="InterPro" id="IPR050553">
    <property type="entry name" value="Thioredoxin_ResA/DsbE_sf"/>
</dbReference>
<feature type="signal peptide" evidence="5">
    <location>
        <begin position="1"/>
        <end position="17"/>
    </location>
</feature>
<keyword evidence="5" id="KW-0732">Signal</keyword>
<dbReference type="Gene3D" id="3.40.30.10">
    <property type="entry name" value="Glutaredoxin"/>
    <property type="match status" value="1"/>
</dbReference>
<evidence type="ECO:0000256" key="1">
    <source>
        <dbReference type="ARBA" id="ARBA00004196"/>
    </source>
</evidence>
<dbReference type="AlphaFoldDB" id="A0AAJ6BGC5"/>
<sequence>MKKLLLAGLLLPAFGWAQQGFLIKGQVTGVPDKAVVSLSDANVPTDTLARAVIKGGVFELKGLIKEPNLYMLNFDGAQKKTVLFMGNEQLTVKGSADNMRALEIKGSAIHQDFQEMQQTFDPLFVTVNQQAAALNGNPGAGENDSLMLAYKQQVAVIQTAMDQFISNKRASPVAAFLMVISFQMEQDGERLEKRYVQLTPTVQQGFFGKLMKEQLDNRNVAAIGSQAIDFTQNDPEGKPVSLAAYRGKYVLVDFWASWCGPCRMENPNVVLAYKKFSNKNFTILGVSLDREKAAWVQAIEEDQLTWTHVSDLQYWNNEVARAYKVEGIPQNFLIDPNGKIVAKNLRGEQLQAKLCELLGCN</sequence>
<dbReference type="InterPro" id="IPR000866">
    <property type="entry name" value="AhpC/TSA"/>
</dbReference>
<dbReference type="GO" id="GO:0017004">
    <property type="term" value="P:cytochrome complex assembly"/>
    <property type="evidence" value="ECO:0007669"/>
    <property type="project" value="UniProtKB-KW"/>
</dbReference>
<dbReference type="PROSITE" id="PS00194">
    <property type="entry name" value="THIOREDOXIN_1"/>
    <property type="match status" value="1"/>
</dbReference>
<keyword evidence="2" id="KW-0201">Cytochrome c-type biogenesis</keyword>
<dbReference type="InterPro" id="IPR013766">
    <property type="entry name" value="Thioredoxin_domain"/>
</dbReference>
<keyword evidence="4" id="KW-0676">Redox-active center</keyword>
<evidence type="ECO:0000256" key="2">
    <source>
        <dbReference type="ARBA" id="ARBA00022748"/>
    </source>
</evidence>
<evidence type="ECO:0000256" key="3">
    <source>
        <dbReference type="ARBA" id="ARBA00023157"/>
    </source>
</evidence>
<dbReference type="Pfam" id="PF00578">
    <property type="entry name" value="AhpC-TSA"/>
    <property type="match status" value="1"/>
</dbReference>
<dbReference type="EMBL" id="CP119311">
    <property type="protein sequence ID" value="WEK35122.1"/>
    <property type="molecule type" value="Genomic_DNA"/>
</dbReference>
<dbReference type="InterPro" id="IPR025380">
    <property type="entry name" value="DUF4369"/>
</dbReference>
<keyword evidence="3" id="KW-1015">Disulfide bond</keyword>
<evidence type="ECO:0000256" key="5">
    <source>
        <dbReference type="SAM" id="SignalP"/>
    </source>
</evidence>
<dbReference type="Pfam" id="PF14289">
    <property type="entry name" value="DUF4369"/>
    <property type="match status" value="1"/>
</dbReference>
<feature type="chain" id="PRO_5042461325" evidence="5">
    <location>
        <begin position="18"/>
        <end position="361"/>
    </location>
</feature>